<gene>
    <name evidence="2" type="ORF">SAMN04488044_0702</name>
</gene>
<dbReference type="EMBL" id="FQWM01000001">
    <property type="protein sequence ID" value="SHG41261.1"/>
    <property type="molecule type" value="Genomic_DNA"/>
</dbReference>
<dbReference type="InterPro" id="IPR029052">
    <property type="entry name" value="Metallo-depent_PP-like"/>
</dbReference>
<dbReference type="SUPFAM" id="SSF56300">
    <property type="entry name" value="Metallo-dependent phosphatases"/>
    <property type="match status" value="1"/>
</dbReference>
<dbReference type="OrthoDB" id="58809at2"/>
<protein>
    <recommendedName>
        <fullName evidence="4">Calcineurin-like phosphoesterase</fullName>
    </recommendedName>
</protein>
<accession>A0A1M5JL54</accession>
<organism evidence="2 3">
    <name type="scientific">Cognatishimia maritima</name>
    <dbReference type="NCBI Taxonomy" id="870908"/>
    <lineage>
        <taxon>Bacteria</taxon>
        <taxon>Pseudomonadati</taxon>
        <taxon>Pseudomonadota</taxon>
        <taxon>Alphaproteobacteria</taxon>
        <taxon>Rhodobacterales</taxon>
        <taxon>Paracoccaceae</taxon>
        <taxon>Cognatishimia</taxon>
    </lineage>
</organism>
<proteinExistence type="predicted"/>
<name>A0A1M5JL54_9RHOB</name>
<dbReference type="Proteomes" id="UP000184211">
    <property type="component" value="Unassembled WGS sequence"/>
</dbReference>
<reference evidence="3" key="1">
    <citation type="submission" date="2016-11" db="EMBL/GenBank/DDBJ databases">
        <authorList>
            <person name="Varghese N."/>
            <person name="Submissions S."/>
        </authorList>
    </citation>
    <scope>NUCLEOTIDE SEQUENCE [LARGE SCALE GENOMIC DNA]</scope>
    <source>
        <strain evidence="3">DSM 28223</strain>
    </source>
</reference>
<dbReference type="GO" id="GO:0016787">
    <property type="term" value="F:hydrolase activity"/>
    <property type="evidence" value="ECO:0007669"/>
    <property type="project" value="InterPro"/>
</dbReference>
<evidence type="ECO:0000313" key="2">
    <source>
        <dbReference type="EMBL" id="SHG41261.1"/>
    </source>
</evidence>
<dbReference type="Gene3D" id="3.60.21.10">
    <property type="match status" value="1"/>
</dbReference>
<evidence type="ECO:0008006" key="4">
    <source>
        <dbReference type="Google" id="ProtNLM"/>
    </source>
</evidence>
<feature type="chain" id="PRO_5012883707" description="Calcineurin-like phosphoesterase" evidence="1">
    <location>
        <begin position="21"/>
        <end position="317"/>
    </location>
</feature>
<keyword evidence="3" id="KW-1185">Reference proteome</keyword>
<dbReference type="RefSeq" id="WP_072790565.1">
    <property type="nucleotide sequence ID" value="NZ_FQWM01000001.1"/>
</dbReference>
<evidence type="ECO:0000256" key="1">
    <source>
        <dbReference type="SAM" id="SignalP"/>
    </source>
</evidence>
<dbReference type="AlphaFoldDB" id="A0A1M5JL54"/>
<feature type="signal peptide" evidence="1">
    <location>
        <begin position="1"/>
        <end position="20"/>
    </location>
</feature>
<dbReference type="STRING" id="870908.SAMN04488044_0702"/>
<sequence length="317" mass="34980">MLKSIVTSAVLAVCATVATAEPFKFVVLGDAPYGKPEDVFAPFEALIKQINERDPALIIHVGDTKSGSTLCDKAMLDAQLGFLNSFKAPTLYSPGDNEWTDCHRAMAGKFDPLERLDYIRSNYYTEPSKSFGMMKADIVSQADAGYPENTRLQIQDVMFVATHVVGSNNNFEIRELSAAEEFFARNAANIAWLEESFAAADGTEAFVLAIHADMFEFDFALPWDAEGFLRHSGFKSFAEKLMELSNAYGKPVMLTYGDSHKFRMFRPFPTKAPMIMAVETFGSKNMHALEITVDTNASYPFSVAPLINQAIAKQPAG</sequence>
<keyword evidence="1" id="KW-0732">Signal</keyword>
<evidence type="ECO:0000313" key="3">
    <source>
        <dbReference type="Proteomes" id="UP000184211"/>
    </source>
</evidence>